<dbReference type="Pfam" id="PF21110">
    <property type="entry name" value="GlxA"/>
    <property type="match status" value="1"/>
</dbReference>
<reference evidence="6 7" key="1">
    <citation type="submission" date="2024-07" db="EMBL/GenBank/DDBJ databases">
        <authorList>
            <person name="Thanompreechachai J."/>
            <person name="Duangmal K."/>
        </authorList>
    </citation>
    <scope>NUCLEOTIDE SEQUENCE [LARGE SCALE GENOMIC DNA]</scope>
    <source>
        <strain evidence="6 7">TBRC 1896</strain>
    </source>
</reference>
<dbReference type="SUPFAM" id="SSF50965">
    <property type="entry name" value="Galactose oxidase, central domain"/>
    <property type="match status" value="1"/>
</dbReference>
<dbReference type="Gene3D" id="2.130.10.80">
    <property type="entry name" value="Galactose oxidase/kelch, beta-propeller"/>
    <property type="match status" value="2"/>
</dbReference>
<dbReference type="InterPro" id="IPR049305">
    <property type="entry name" value="GlxA-like_b-barrel"/>
</dbReference>
<feature type="chain" id="PRO_5045257460" evidence="2">
    <location>
        <begin position="31"/>
        <end position="649"/>
    </location>
</feature>
<dbReference type="EMBL" id="JBGGTQ010000009">
    <property type="protein sequence ID" value="MEZ0494050.1"/>
    <property type="molecule type" value="Genomic_DNA"/>
</dbReference>
<dbReference type="InterPro" id="IPR037293">
    <property type="entry name" value="Gal_Oxidase_central_sf"/>
</dbReference>
<evidence type="ECO:0000259" key="4">
    <source>
        <dbReference type="Pfam" id="PF09118"/>
    </source>
</evidence>
<organism evidence="6 7">
    <name type="scientific">Kineococcus mangrovi</name>
    <dbReference type="NCBI Taxonomy" id="1660183"/>
    <lineage>
        <taxon>Bacteria</taxon>
        <taxon>Bacillati</taxon>
        <taxon>Actinomycetota</taxon>
        <taxon>Actinomycetes</taxon>
        <taxon>Kineosporiales</taxon>
        <taxon>Kineosporiaceae</taxon>
        <taxon>Kineococcus</taxon>
    </lineage>
</organism>
<dbReference type="Gene3D" id="2.60.40.10">
    <property type="entry name" value="Immunoglobulins"/>
    <property type="match status" value="1"/>
</dbReference>
<evidence type="ECO:0000313" key="7">
    <source>
        <dbReference type="Proteomes" id="UP001566476"/>
    </source>
</evidence>
<name>A0ABV4I7M9_9ACTN</name>
<dbReference type="InterPro" id="IPR009880">
    <property type="entry name" value="Glyoxal_oxidase_N"/>
</dbReference>
<dbReference type="PANTHER" id="PTHR32208">
    <property type="entry name" value="SECRETED PROTEIN-RELATED"/>
    <property type="match status" value="1"/>
</dbReference>
<gene>
    <name evidence="6" type="ORF">AB2L28_17575</name>
</gene>
<dbReference type="InterPro" id="IPR014756">
    <property type="entry name" value="Ig_E-set"/>
</dbReference>
<dbReference type="CDD" id="cd02851">
    <property type="entry name" value="E_set_GO_C"/>
    <property type="match status" value="1"/>
</dbReference>
<protein>
    <submittedName>
        <fullName evidence="6">Galactose oxidase-like domain-containing protein</fullName>
    </submittedName>
</protein>
<dbReference type="PANTHER" id="PTHR32208:SF21">
    <property type="entry name" value="LOW QUALITY PROTEIN: ALDEHYDE OXIDASE GLOX-LIKE"/>
    <property type="match status" value="1"/>
</dbReference>
<dbReference type="InterPro" id="IPR011043">
    <property type="entry name" value="Gal_Oxase/kelch_b-propeller"/>
</dbReference>
<evidence type="ECO:0000256" key="2">
    <source>
        <dbReference type="SAM" id="SignalP"/>
    </source>
</evidence>
<dbReference type="SUPFAM" id="SSF81296">
    <property type="entry name" value="E set domains"/>
    <property type="match status" value="1"/>
</dbReference>
<dbReference type="Proteomes" id="UP001566476">
    <property type="component" value="Unassembled WGS sequence"/>
</dbReference>
<evidence type="ECO:0000259" key="5">
    <source>
        <dbReference type="Pfam" id="PF21110"/>
    </source>
</evidence>
<keyword evidence="7" id="KW-1185">Reference proteome</keyword>
<dbReference type="InterPro" id="IPR013783">
    <property type="entry name" value="Ig-like_fold"/>
</dbReference>
<dbReference type="InterPro" id="IPR015202">
    <property type="entry name" value="GO-like_E_set"/>
</dbReference>
<evidence type="ECO:0000313" key="6">
    <source>
        <dbReference type="EMBL" id="MEZ0494050.1"/>
    </source>
</evidence>
<dbReference type="RefSeq" id="WP_370720284.1">
    <property type="nucleotide sequence ID" value="NZ_JBGGTQ010000009.1"/>
</dbReference>
<comment type="caution">
    <text evidence="6">The sequence shown here is derived from an EMBL/GenBank/DDBJ whole genome shotgun (WGS) entry which is preliminary data.</text>
</comment>
<feature type="signal peptide" evidence="2">
    <location>
        <begin position="1"/>
        <end position="30"/>
    </location>
</feature>
<feature type="domain" description="Glyoxal oxidase N-terminal" evidence="3">
    <location>
        <begin position="284"/>
        <end position="545"/>
    </location>
</feature>
<proteinExistence type="predicted"/>
<sequence length="649" mass="69317">MTVRTPHLTGRRRRVLLAGLATVGLLAVNAGPAVGGAQSAYTAVEVRTHGYKAANGSWSTLEMPADVHINAIHAALLNTGKVLIIAGSGNDRKNFAAGTFRSIVWDPAKNTFREIPTPEDMFCSGHAFLPDGRLVVAGGTQRYEILAGDVTHAAGAMTVKNENPDSAPQEFAKGTRFTSPDGHVYQATNAFTLPPATKVDHGGGDVMIHASEVVVWVEALDAGTGPVTLQRAQYSVDGLRGTRADDVYGLAEKMTLDKQDYQGTQSTYVFDPRTEKYDRVADMKYKRWYPTVVALQDGSLLANSGLDGTGQVLTGQTEVFDPKTMTWAERVDLTRYFPTYPWLYPMADGRLFYSGSNTGYGPADAGRDPGVWDLTDNTFDPVPGLADADQLETSGSVMLPPVQDQTAMIVGGGGVGESPKSSARTATVDLTAADPHYVTGPSLPEGTRYPNLVNLPDDQTLITGGSKDYRGKGASDNRTSLLYDAATGSMRQVASQRVGRDYHTEALLLPDGRVVVLGSNPLFADEDDTVPADFEQRIEVYSPPYLFDGTQPALTAGPDEVRRGATATFTLGGDERVATAKLMRPSAVTHSTDVEQRTVALDVERTGNQLTVGVPAEAGIVPDGWYMLFVTTAAGVPSQAKWVHVSGPA</sequence>
<dbReference type="Pfam" id="PF07250">
    <property type="entry name" value="Glyoxal_oxid_N"/>
    <property type="match status" value="1"/>
</dbReference>
<accession>A0ABV4I7M9</accession>
<evidence type="ECO:0000259" key="3">
    <source>
        <dbReference type="Pfam" id="PF07250"/>
    </source>
</evidence>
<feature type="domain" description="GlxA-like beta barrel" evidence="5">
    <location>
        <begin position="152"/>
        <end position="254"/>
    </location>
</feature>
<dbReference type="Pfam" id="PF09118">
    <property type="entry name" value="GO-like_E_set"/>
    <property type="match status" value="1"/>
</dbReference>
<feature type="domain" description="Galactose oxidase-like Early set" evidence="4">
    <location>
        <begin position="552"/>
        <end position="645"/>
    </location>
</feature>
<evidence type="ECO:0000256" key="1">
    <source>
        <dbReference type="ARBA" id="ARBA00022729"/>
    </source>
</evidence>
<keyword evidence="1 2" id="KW-0732">Signal</keyword>